<dbReference type="SUPFAM" id="SSF82866">
    <property type="entry name" value="Multidrug efflux transporter AcrB transmembrane domain"/>
    <property type="match status" value="2"/>
</dbReference>
<feature type="domain" description="SSD" evidence="11">
    <location>
        <begin position="682"/>
        <end position="861"/>
    </location>
</feature>
<proteinExistence type="predicted"/>
<dbReference type="InterPro" id="IPR000731">
    <property type="entry name" value="SSD"/>
</dbReference>
<feature type="transmembrane region" description="Helical" evidence="10">
    <location>
        <begin position="836"/>
        <end position="861"/>
    </location>
</feature>
<sequence length="1378" mass="150928">MTSQHRYRPDRTDGQCSMRGSCGHKGLFGKPLPCPYEGPAYEPDDTTRSLLISVCGEELAGGPICCNSDQLEVLRDNLNDAEPIITSCPACRNNFRSFFCHFTCSPVQSSFVNVTSTQISSTGETSVQSLDFFVSERLGRGFYNSCKDVKVGATNGYAMDLIGEGAKDYSAFLKSIGQEKPLGSPFQINFPPSIPSGMVALDKPSRNCADSDLSSRCACVDCPQICPTLPELPTSGNSCRVGALSCLSFILILAYSLCLIAFMTGFSLQTALRRRQERKYGRLTLAPEPNSDTPLSPRSRSRDLVGASSLARYLDGEQSSPTSTGPRNAGRGVTLLDPLDSVQPRQYRLNVKLRRMFYKLGLFTASSPWATFTIMFTLVGLLNIGWSSFSVETDPVRLWVAPDSESKVQKDFFDQNFGPFYRPQQIFVTSTTAGEHGSLEKPVLSWDHLKFWFSVEADIRSLRSSPNSYSLSDVCFKPAGPNGACVFQSITAWFDNDIDNTSPDSWAERVEYCAHAPVDCLPDFQQPLPPKYILGGIPGENFLRAEALVVNIVVSDSLDLEVQERAMEWERALAEYLARLKERAPSEAGLEISYSTGISLEEEINKSTNMDVKIVVLSYLAMFFYVALTLGGGYSGTNDEGVLTSLRHWAAQFPRLLSQSSSSSLSAGPRNAPRIFPRLPRRVFIGSKFMLGLFGIGLVILSVTSSVGLFSALGIKVTLVIAEVIPFLVLAVGVDNVFILVHELDRQNLQHGPSAASPEQGFLYPTPISPTSRRSQFDSSHTESIDAASLPLYLPPEERVARSLAKMGPSIMLSSITEVLAFALGALVPMPAVRNFALYAAGSVLLNALLQVTVFVSAMVLDLRRVEAGRMDCIPCIQIPARIQLPESTPNGNSISTLTRFIRKYYAPFILRPVIKGVVMLIFGGFFVASVISIQHIELGLDQRLALPSDSYLIQYFDDVDTYLNIGPPVYFVSHDIDVTHRSGQQALCARFTTCDDFSVANTLEAERKRPAASYFSDPTASWIDDFLTWLNPNTDCCRVRKRNPDVFCSPRDNPRLCQPCWAGKSPAYNITMEGLPEGEEFIRYLKQWLVSPTNEDCPLGGQASYGTAISIDDAQGNVVASHFRTFLEPLKSQADFINAFSAAHRIADDMSRRTGASVFPYSMFFVFFDQYAHIVSITQQVLGLGLAAVLVVTALFLGSWRTGIIVTGVVALTVVNVMGVMGLWDVSLNAISLVNLVISLGIAVEFCAHVARSFMNSGSGVSMDHSAGQERDERMSAALVDVGPSVLSGITITKLIGMSVLALTRSKLLETYYFRMWFSLIISGALHGLVLLPVILSLAGGPGFPLQEADEEWMTTAIRSGYEYTPFLADDISVLSD</sequence>
<feature type="transmembrane region" description="Helical" evidence="10">
    <location>
        <begin position="1178"/>
        <end position="1198"/>
    </location>
</feature>
<feature type="transmembrane region" description="Helical" evidence="10">
    <location>
        <begin position="1231"/>
        <end position="1255"/>
    </location>
</feature>
<dbReference type="Gene3D" id="1.20.1640.10">
    <property type="entry name" value="Multidrug efflux transporter AcrB transmembrane domain"/>
    <property type="match status" value="2"/>
</dbReference>
<dbReference type="GO" id="GO:0032934">
    <property type="term" value="F:sterol binding"/>
    <property type="evidence" value="ECO:0007669"/>
    <property type="project" value="TreeGrafter"/>
</dbReference>
<feature type="region of interest" description="Disordered" evidence="9">
    <location>
        <begin position="282"/>
        <end position="301"/>
    </location>
</feature>
<accession>A0A9P5TBU3</accession>
<evidence type="ECO:0000256" key="3">
    <source>
        <dbReference type="ARBA" id="ARBA00022692"/>
    </source>
</evidence>
<dbReference type="Pfam" id="PF22314">
    <property type="entry name" value="NPC1_MLD"/>
    <property type="match status" value="1"/>
</dbReference>
<dbReference type="PANTHER" id="PTHR45727">
    <property type="entry name" value="NPC INTRACELLULAR CHOLESTEROL TRANSPORTER 1"/>
    <property type="match status" value="1"/>
</dbReference>
<evidence type="ECO:0000256" key="5">
    <source>
        <dbReference type="ARBA" id="ARBA00022989"/>
    </source>
</evidence>
<evidence type="ECO:0000256" key="4">
    <source>
        <dbReference type="ARBA" id="ARBA00022729"/>
    </source>
</evidence>
<dbReference type="PROSITE" id="PS50156">
    <property type="entry name" value="SSD"/>
    <property type="match status" value="1"/>
</dbReference>
<keyword evidence="2" id="KW-0813">Transport</keyword>
<dbReference type="OrthoDB" id="6510177at2759"/>
<keyword evidence="7 10" id="KW-0472">Membrane</keyword>
<keyword evidence="6" id="KW-0445">Lipid transport</keyword>
<dbReference type="GO" id="GO:0022857">
    <property type="term" value="F:transmembrane transporter activity"/>
    <property type="evidence" value="ECO:0007669"/>
    <property type="project" value="InterPro"/>
</dbReference>
<feature type="transmembrane region" description="Helical" evidence="10">
    <location>
        <begin position="247"/>
        <end position="272"/>
    </location>
</feature>
<feature type="region of interest" description="Disordered" evidence="9">
    <location>
        <begin position="315"/>
        <end position="335"/>
    </location>
</feature>
<feature type="transmembrane region" description="Helical" evidence="10">
    <location>
        <begin position="1205"/>
        <end position="1225"/>
    </location>
</feature>
<dbReference type="Proteomes" id="UP000759537">
    <property type="component" value="Unassembled WGS sequence"/>
</dbReference>
<dbReference type="EMBL" id="WHVB01000003">
    <property type="protein sequence ID" value="KAF8484469.1"/>
    <property type="molecule type" value="Genomic_DNA"/>
</dbReference>
<gene>
    <name evidence="12" type="ORF">DFH94DRAFT_713858</name>
</gene>
<dbReference type="InterPro" id="IPR053956">
    <property type="entry name" value="NPC1_MLD"/>
</dbReference>
<feature type="transmembrane region" description="Helical" evidence="10">
    <location>
        <begin position="360"/>
        <end position="386"/>
    </location>
</feature>
<dbReference type="Pfam" id="PF00873">
    <property type="entry name" value="ACR_tran"/>
    <property type="match status" value="1"/>
</dbReference>
<evidence type="ECO:0000256" key="10">
    <source>
        <dbReference type="SAM" id="Phobius"/>
    </source>
</evidence>
<dbReference type="FunFam" id="1.20.1640.10:FF:000029">
    <property type="entry name" value="Putative Patched sphingolipid transporter"/>
    <property type="match status" value="1"/>
</dbReference>
<feature type="compositionally biased region" description="Polar residues" evidence="9">
    <location>
        <begin position="317"/>
        <end position="326"/>
    </location>
</feature>
<keyword evidence="3 10" id="KW-0812">Transmembrane</keyword>
<evidence type="ECO:0000259" key="11">
    <source>
        <dbReference type="PROSITE" id="PS50156"/>
    </source>
</evidence>
<keyword evidence="4" id="KW-0732">Signal</keyword>
<feature type="transmembrane region" description="Helical" evidence="10">
    <location>
        <begin position="614"/>
        <end position="634"/>
    </location>
</feature>
<keyword evidence="5 10" id="KW-1133">Transmembrane helix</keyword>
<feature type="transmembrane region" description="Helical" evidence="10">
    <location>
        <begin position="719"/>
        <end position="741"/>
    </location>
</feature>
<evidence type="ECO:0000256" key="6">
    <source>
        <dbReference type="ARBA" id="ARBA00023055"/>
    </source>
</evidence>
<feature type="transmembrane region" description="Helical" evidence="10">
    <location>
        <begin position="811"/>
        <end position="830"/>
    </location>
</feature>
<keyword evidence="8" id="KW-1015">Disulfide bond</keyword>
<evidence type="ECO:0000256" key="9">
    <source>
        <dbReference type="SAM" id="MobiDB-lite"/>
    </source>
</evidence>
<keyword evidence="13" id="KW-1185">Reference proteome</keyword>
<feature type="transmembrane region" description="Helical" evidence="10">
    <location>
        <begin position="909"/>
        <end position="934"/>
    </location>
</feature>
<evidence type="ECO:0000256" key="2">
    <source>
        <dbReference type="ARBA" id="ARBA00022448"/>
    </source>
</evidence>
<dbReference type="GO" id="GO:0015918">
    <property type="term" value="P:sterol transport"/>
    <property type="evidence" value="ECO:0007669"/>
    <property type="project" value="TreeGrafter"/>
</dbReference>
<name>A0A9P5TBU3_9AGAM</name>
<dbReference type="PANTHER" id="PTHR45727:SF2">
    <property type="entry name" value="NPC INTRACELLULAR CHOLESTEROL TRANSPORTER 1"/>
    <property type="match status" value="1"/>
</dbReference>
<comment type="subcellular location">
    <subcellularLocation>
        <location evidence="1">Membrane</location>
        <topology evidence="1">Multi-pass membrane protein</topology>
    </subcellularLocation>
</comment>
<dbReference type="InterPro" id="IPR003392">
    <property type="entry name" value="PTHD_SSD"/>
</dbReference>
<dbReference type="InterPro" id="IPR032190">
    <property type="entry name" value="NPC1_N"/>
</dbReference>
<dbReference type="GO" id="GO:0016020">
    <property type="term" value="C:membrane"/>
    <property type="evidence" value="ECO:0007669"/>
    <property type="project" value="UniProtKB-SubCell"/>
</dbReference>
<feature type="transmembrane region" description="Helical" evidence="10">
    <location>
        <begin position="1317"/>
        <end position="1340"/>
    </location>
</feature>
<evidence type="ECO:0000256" key="1">
    <source>
        <dbReference type="ARBA" id="ARBA00004141"/>
    </source>
</evidence>
<protein>
    <submittedName>
        <fullName evidence="12">Multidrug efflux transporter AcrB transmembrane domain-containing protein</fullName>
    </submittedName>
</protein>
<evidence type="ECO:0000256" key="7">
    <source>
        <dbReference type="ARBA" id="ARBA00023136"/>
    </source>
</evidence>
<dbReference type="InterPro" id="IPR001036">
    <property type="entry name" value="Acrflvin-R"/>
</dbReference>
<feature type="transmembrane region" description="Helical" evidence="10">
    <location>
        <begin position="689"/>
        <end position="713"/>
    </location>
</feature>
<feature type="transmembrane region" description="Helical" evidence="10">
    <location>
        <begin position="1276"/>
        <end position="1297"/>
    </location>
</feature>
<dbReference type="Pfam" id="PF02460">
    <property type="entry name" value="Patched"/>
    <property type="match status" value="1"/>
</dbReference>
<evidence type="ECO:0000313" key="12">
    <source>
        <dbReference type="EMBL" id="KAF8484469.1"/>
    </source>
</evidence>
<organism evidence="12 13">
    <name type="scientific">Russula ochroleuca</name>
    <dbReference type="NCBI Taxonomy" id="152965"/>
    <lineage>
        <taxon>Eukaryota</taxon>
        <taxon>Fungi</taxon>
        <taxon>Dikarya</taxon>
        <taxon>Basidiomycota</taxon>
        <taxon>Agaricomycotina</taxon>
        <taxon>Agaricomycetes</taxon>
        <taxon>Russulales</taxon>
        <taxon>Russulaceae</taxon>
        <taxon>Russula</taxon>
    </lineage>
</organism>
<evidence type="ECO:0000313" key="13">
    <source>
        <dbReference type="Proteomes" id="UP000759537"/>
    </source>
</evidence>
<comment type="caution">
    <text evidence="12">The sequence shown here is derived from an EMBL/GenBank/DDBJ whole genome shotgun (WGS) entry which is preliminary data.</text>
</comment>
<evidence type="ECO:0000256" key="8">
    <source>
        <dbReference type="ARBA" id="ARBA00023157"/>
    </source>
</evidence>
<reference evidence="12" key="1">
    <citation type="submission" date="2019-10" db="EMBL/GenBank/DDBJ databases">
        <authorList>
            <consortium name="DOE Joint Genome Institute"/>
            <person name="Kuo A."/>
            <person name="Miyauchi S."/>
            <person name="Kiss E."/>
            <person name="Drula E."/>
            <person name="Kohler A."/>
            <person name="Sanchez-Garcia M."/>
            <person name="Andreopoulos B."/>
            <person name="Barry K.W."/>
            <person name="Bonito G."/>
            <person name="Buee M."/>
            <person name="Carver A."/>
            <person name="Chen C."/>
            <person name="Cichocki N."/>
            <person name="Clum A."/>
            <person name="Culley D."/>
            <person name="Crous P.W."/>
            <person name="Fauchery L."/>
            <person name="Girlanda M."/>
            <person name="Hayes R."/>
            <person name="Keri Z."/>
            <person name="LaButti K."/>
            <person name="Lipzen A."/>
            <person name="Lombard V."/>
            <person name="Magnuson J."/>
            <person name="Maillard F."/>
            <person name="Morin E."/>
            <person name="Murat C."/>
            <person name="Nolan M."/>
            <person name="Ohm R."/>
            <person name="Pangilinan J."/>
            <person name="Pereira M."/>
            <person name="Perotto S."/>
            <person name="Peter M."/>
            <person name="Riley R."/>
            <person name="Sitrit Y."/>
            <person name="Stielow B."/>
            <person name="Szollosi G."/>
            <person name="Zifcakova L."/>
            <person name="Stursova M."/>
            <person name="Spatafora J.W."/>
            <person name="Tedersoo L."/>
            <person name="Vaario L.-M."/>
            <person name="Yamada A."/>
            <person name="Yan M."/>
            <person name="Wang P."/>
            <person name="Xu J."/>
            <person name="Bruns T."/>
            <person name="Baldrian P."/>
            <person name="Vilgalys R."/>
            <person name="Henrissat B."/>
            <person name="Grigoriev I.V."/>
            <person name="Hibbett D."/>
            <person name="Nagy L.G."/>
            <person name="Martin F.M."/>
        </authorList>
    </citation>
    <scope>NUCLEOTIDE SEQUENCE</scope>
    <source>
        <strain evidence="12">Prilba</strain>
    </source>
</reference>
<reference evidence="12" key="2">
    <citation type="journal article" date="2020" name="Nat. Commun.">
        <title>Large-scale genome sequencing of mycorrhizal fungi provides insights into the early evolution of symbiotic traits.</title>
        <authorList>
            <person name="Miyauchi S."/>
            <person name="Kiss E."/>
            <person name="Kuo A."/>
            <person name="Drula E."/>
            <person name="Kohler A."/>
            <person name="Sanchez-Garcia M."/>
            <person name="Morin E."/>
            <person name="Andreopoulos B."/>
            <person name="Barry K.W."/>
            <person name="Bonito G."/>
            <person name="Buee M."/>
            <person name="Carver A."/>
            <person name="Chen C."/>
            <person name="Cichocki N."/>
            <person name="Clum A."/>
            <person name="Culley D."/>
            <person name="Crous P.W."/>
            <person name="Fauchery L."/>
            <person name="Girlanda M."/>
            <person name="Hayes R.D."/>
            <person name="Keri Z."/>
            <person name="LaButti K."/>
            <person name="Lipzen A."/>
            <person name="Lombard V."/>
            <person name="Magnuson J."/>
            <person name="Maillard F."/>
            <person name="Murat C."/>
            <person name="Nolan M."/>
            <person name="Ohm R.A."/>
            <person name="Pangilinan J."/>
            <person name="Pereira M.F."/>
            <person name="Perotto S."/>
            <person name="Peter M."/>
            <person name="Pfister S."/>
            <person name="Riley R."/>
            <person name="Sitrit Y."/>
            <person name="Stielow J.B."/>
            <person name="Szollosi G."/>
            <person name="Zifcakova L."/>
            <person name="Stursova M."/>
            <person name="Spatafora J.W."/>
            <person name="Tedersoo L."/>
            <person name="Vaario L.M."/>
            <person name="Yamada A."/>
            <person name="Yan M."/>
            <person name="Wang P."/>
            <person name="Xu J."/>
            <person name="Bruns T."/>
            <person name="Baldrian P."/>
            <person name="Vilgalys R."/>
            <person name="Dunand C."/>
            <person name="Henrissat B."/>
            <person name="Grigoriev I.V."/>
            <person name="Hibbett D."/>
            <person name="Nagy L.G."/>
            <person name="Martin F.M."/>
        </authorList>
    </citation>
    <scope>NUCLEOTIDE SEQUENCE</scope>
    <source>
        <strain evidence="12">Prilba</strain>
    </source>
</reference>
<dbReference type="Pfam" id="PF16414">
    <property type="entry name" value="NPC1_N"/>
    <property type="match status" value="1"/>
</dbReference>